<evidence type="ECO:0000313" key="2">
    <source>
        <dbReference type="Proteomes" id="UP000030710"/>
    </source>
</evidence>
<sequence>MHVYSTGEMEFGFPVEPSSESEFITDLDSAGRAKITVEIGD</sequence>
<dbReference type="Proteomes" id="UP000030710">
    <property type="component" value="Unassembled WGS sequence"/>
</dbReference>
<accession>U1MU35</accession>
<reference evidence="1 2" key="1">
    <citation type="journal article" date="2013" name="PLoS ONE">
        <title>Assembly-driven community genomics of a hypersaline microbial ecosystem.</title>
        <authorList>
            <person name="Podell S."/>
            <person name="Ugalde J.A."/>
            <person name="Narasingarao P."/>
            <person name="Banfield J.F."/>
            <person name="Heidelberg K.B."/>
            <person name="Allen E.E."/>
        </authorList>
    </citation>
    <scope>NUCLEOTIDE SEQUENCE [LARGE SCALE GENOMIC DNA]</scope>
    <source>
        <strain evidence="2">J07HQW2</strain>
    </source>
</reference>
<dbReference type="STRING" id="1238425.J07HQW2_00248"/>
<protein>
    <submittedName>
        <fullName evidence="1">Uncharacterized protein</fullName>
    </submittedName>
</protein>
<proteinExistence type="predicted"/>
<name>U1MU35_9EURY</name>
<organism evidence="1 2">
    <name type="scientific">Haloquadratum walsbyi J07HQW2</name>
    <dbReference type="NCBI Taxonomy" id="1238425"/>
    <lineage>
        <taxon>Archaea</taxon>
        <taxon>Methanobacteriati</taxon>
        <taxon>Methanobacteriota</taxon>
        <taxon>Stenosarchaea group</taxon>
        <taxon>Halobacteria</taxon>
        <taxon>Halobacteriales</taxon>
        <taxon>Haloferacaceae</taxon>
        <taxon>Haloquadratum</taxon>
    </lineage>
</organism>
<gene>
    <name evidence="1" type="ORF">J07HQW2_00248</name>
</gene>
<dbReference type="EMBL" id="KE356561">
    <property type="protein sequence ID" value="ERG93814.1"/>
    <property type="molecule type" value="Genomic_DNA"/>
</dbReference>
<dbReference type="AlphaFoldDB" id="U1MU35"/>
<dbReference type="HOGENOM" id="CLU_3263736_0_0_2"/>
<evidence type="ECO:0000313" key="1">
    <source>
        <dbReference type="EMBL" id="ERG93814.1"/>
    </source>
</evidence>